<proteinExistence type="predicted"/>
<organism evidence="1 2">
    <name type="scientific">Achaetomium macrosporum</name>
    <dbReference type="NCBI Taxonomy" id="79813"/>
    <lineage>
        <taxon>Eukaryota</taxon>
        <taxon>Fungi</taxon>
        <taxon>Dikarya</taxon>
        <taxon>Ascomycota</taxon>
        <taxon>Pezizomycotina</taxon>
        <taxon>Sordariomycetes</taxon>
        <taxon>Sordariomycetidae</taxon>
        <taxon>Sordariales</taxon>
        <taxon>Chaetomiaceae</taxon>
        <taxon>Achaetomium</taxon>
    </lineage>
</organism>
<evidence type="ECO:0000313" key="2">
    <source>
        <dbReference type="Proteomes" id="UP001303760"/>
    </source>
</evidence>
<sequence>MPWSRDPQQISNEAPYPFAVSEGQVLYHAPNNVCNAMLALSWMKRRFSIIILPLLALHLGIHGERDFQLRKGSWAWVFTALQNIAFSNKIFSCNLPHKVQNELERWPLKSLLERHKWLTSQSEIDWKETYRRLLPIAKNYDLAPDESNYRFTTSSYRGVLGLGKSFETSSGMLYRARKYCNKHAVAAGYDETDMYPMKLIYWWAHHLCSRVQDLKKAPNLKSATSEEIAFTILGRFGLPIDHGIAMIFGLTATGGVQAFNPIDGFDIDQCTVTVETATTNTATGNFPATSWDGVRQALSRVPLSHPCGCIHPDTGGNLWVRQRAR</sequence>
<name>A0AAN7HC99_9PEZI</name>
<dbReference type="AlphaFoldDB" id="A0AAN7HC99"/>
<reference evidence="1" key="1">
    <citation type="journal article" date="2023" name="Mol. Phylogenet. Evol.">
        <title>Genome-scale phylogeny and comparative genomics of the fungal order Sordariales.</title>
        <authorList>
            <person name="Hensen N."/>
            <person name="Bonometti L."/>
            <person name="Westerberg I."/>
            <person name="Brannstrom I.O."/>
            <person name="Guillou S."/>
            <person name="Cros-Aarteil S."/>
            <person name="Calhoun S."/>
            <person name="Haridas S."/>
            <person name="Kuo A."/>
            <person name="Mondo S."/>
            <person name="Pangilinan J."/>
            <person name="Riley R."/>
            <person name="LaButti K."/>
            <person name="Andreopoulos B."/>
            <person name="Lipzen A."/>
            <person name="Chen C."/>
            <person name="Yan M."/>
            <person name="Daum C."/>
            <person name="Ng V."/>
            <person name="Clum A."/>
            <person name="Steindorff A."/>
            <person name="Ohm R.A."/>
            <person name="Martin F."/>
            <person name="Silar P."/>
            <person name="Natvig D.O."/>
            <person name="Lalanne C."/>
            <person name="Gautier V."/>
            <person name="Ament-Velasquez S.L."/>
            <person name="Kruys A."/>
            <person name="Hutchinson M.I."/>
            <person name="Powell A.J."/>
            <person name="Barry K."/>
            <person name="Miller A.N."/>
            <person name="Grigoriev I.V."/>
            <person name="Debuchy R."/>
            <person name="Gladieux P."/>
            <person name="Hiltunen Thoren M."/>
            <person name="Johannesson H."/>
        </authorList>
    </citation>
    <scope>NUCLEOTIDE SEQUENCE</scope>
    <source>
        <strain evidence="1">CBS 532.94</strain>
    </source>
</reference>
<gene>
    <name evidence="1" type="ORF">C8A03DRAFT_44029</name>
</gene>
<comment type="caution">
    <text evidence="1">The sequence shown here is derived from an EMBL/GenBank/DDBJ whole genome shotgun (WGS) entry which is preliminary data.</text>
</comment>
<keyword evidence="2" id="KW-1185">Reference proteome</keyword>
<accession>A0AAN7HC99</accession>
<evidence type="ECO:0000313" key="1">
    <source>
        <dbReference type="EMBL" id="KAK4238203.1"/>
    </source>
</evidence>
<dbReference type="Proteomes" id="UP001303760">
    <property type="component" value="Unassembled WGS sequence"/>
</dbReference>
<dbReference type="EMBL" id="MU860105">
    <property type="protein sequence ID" value="KAK4238203.1"/>
    <property type="molecule type" value="Genomic_DNA"/>
</dbReference>
<protein>
    <submittedName>
        <fullName evidence="1">Uncharacterized protein</fullName>
    </submittedName>
</protein>
<reference evidence="1" key="2">
    <citation type="submission" date="2023-05" db="EMBL/GenBank/DDBJ databases">
        <authorList>
            <consortium name="Lawrence Berkeley National Laboratory"/>
            <person name="Steindorff A."/>
            <person name="Hensen N."/>
            <person name="Bonometti L."/>
            <person name="Westerberg I."/>
            <person name="Brannstrom I.O."/>
            <person name="Guillou S."/>
            <person name="Cros-Aarteil S."/>
            <person name="Calhoun S."/>
            <person name="Haridas S."/>
            <person name="Kuo A."/>
            <person name="Mondo S."/>
            <person name="Pangilinan J."/>
            <person name="Riley R."/>
            <person name="Labutti K."/>
            <person name="Andreopoulos B."/>
            <person name="Lipzen A."/>
            <person name="Chen C."/>
            <person name="Yanf M."/>
            <person name="Daum C."/>
            <person name="Ng V."/>
            <person name="Clum A."/>
            <person name="Ohm R."/>
            <person name="Martin F."/>
            <person name="Silar P."/>
            <person name="Natvig D."/>
            <person name="Lalanne C."/>
            <person name="Gautier V."/>
            <person name="Ament-Velasquez S.L."/>
            <person name="Kruys A."/>
            <person name="Hutchinson M.I."/>
            <person name="Powell A.J."/>
            <person name="Barry K."/>
            <person name="Miller A.N."/>
            <person name="Grigoriev I.V."/>
            <person name="Debuchy R."/>
            <person name="Gladieux P."/>
            <person name="Thoren M.H."/>
            <person name="Johannesson H."/>
        </authorList>
    </citation>
    <scope>NUCLEOTIDE SEQUENCE</scope>
    <source>
        <strain evidence="1">CBS 532.94</strain>
    </source>
</reference>